<keyword evidence="1" id="KW-0812">Transmembrane</keyword>
<evidence type="ECO:0000313" key="2">
    <source>
        <dbReference type="EMBL" id="KAJ8992710.1"/>
    </source>
</evidence>
<evidence type="ECO:0000256" key="1">
    <source>
        <dbReference type="SAM" id="Phobius"/>
    </source>
</evidence>
<dbReference type="Proteomes" id="UP001161757">
    <property type="component" value="Unassembled WGS sequence"/>
</dbReference>
<keyword evidence="1" id="KW-0472">Membrane</keyword>
<comment type="caution">
    <text evidence="2">The sequence shown here is derived from an EMBL/GenBank/DDBJ whole genome shotgun (WGS) entry which is preliminary data.</text>
</comment>
<protein>
    <submittedName>
        <fullName evidence="2">Uncharacterized protein</fullName>
    </submittedName>
</protein>
<evidence type="ECO:0000313" key="3">
    <source>
        <dbReference type="Proteomes" id="UP001161757"/>
    </source>
</evidence>
<reference evidence="2" key="1">
    <citation type="submission" date="2023-01" db="EMBL/GenBank/DDBJ databases">
        <title>Exophiala dermititidis isolated from Cystic Fibrosis Patient.</title>
        <authorList>
            <person name="Kurbessoian T."/>
            <person name="Crocker A."/>
            <person name="Murante D."/>
            <person name="Hogan D.A."/>
            <person name="Stajich J.E."/>
        </authorList>
    </citation>
    <scope>NUCLEOTIDE SEQUENCE</scope>
    <source>
        <strain evidence="2">Ex8</strain>
    </source>
</reference>
<proteinExistence type="predicted"/>
<organism evidence="2 3">
    <name type="scientific">Exophiala dermatitidis</name>
    <name type="common">Black yeast-like fungus</name>
    <name type="synonym">Wangiella dermatitidis</name>
    <dbReference type="NCBI Taxonomy" id="5970"/>
    <lineage>
        <taxon>Eukaryota</taxon>
        <taxon>Fungi</taxon>
        <taxon>Dikarya</taxon>
        <taxon>Ascomycota</taxon>
        <taxon>Pezizomycotina</taxon>
        <taxon>Eurotiomycetes</taxon>
        <taxon>Chaetothyriomycetidae</taxon>
        <taxon>Chaetothyriales</taxon>
        <taxon>Herpotrichiellaceae</taxon>
        <taxon>Exophiala</taxon>
    </lineage>
</organism>
<keyword evidence="1" id="KW-1133">Transmembrane helix</keyword>
<feature type="transmembrane region" description="Helical" evidence="1">
    <location>
        <begin position="65"/>
        <end position="84"/>
    </location>
</feature>
<dbReference type="AlphaFoldDB" id="A0AAN6EZB7"/>
<dbReference type="EMBL" id="JAJGCB010000005">
    <property type="protein sequence ID" value="KAJ8992710.1"/>
    <property type="molecule type" value="Genomic_DNA"/>
</dbReference>
<gene>
    <name evidence="2" type="ORF">HRR80_003808</name>
</gene>
<sequence length="177" mass="20105">MIDHCDASSTPFLIQFPWPKCPVVCRVYIHLPPQLQPQASLVYVASVDHSRYLTSSLFVDSHRTLLYFALLAILILLYLSSYLAGSSTDFRLSIDNHPTISFDDIFHYILKLTGALLAGEGKVSPAAFRSRCQRYNLCWAERLQRLTAHLTLDRETWLPRLKVQLKDIWPGVAPGCT</sequence>
<accession>A0AAN6EZB7</accession>
<name>A0AAN6EZB7_EXODE</name>